<dbReference type="SMART" id="SM01321">
    <property type="entry name" value="Y1_Tnp"/>
    <property type="match status" value="1"/>
</dbReference>
<dbReference type="GO" id="GO:0006313">
    <property type="term" value="P:DNA transposition"/>
    <property type="evidence" value="ECO:0007669"/>
    <property type="project" value="InterPro"/>
</dbReference>
<dbReference type="Pfam" id="PF01797">
    <property type="entry name" value="Y1_Tnp"/>
    <property type="match status" value="1"/>
</dbReference>
<dbReference type="PANTHER" id="PTHR34322:SF2">
    <property type="entry name" value="TRANSPOSASE IS200-LIKE DOMAIN-CONTAINING PROTEIN"/>
    <property type="match status" value="1"/>
</dbReference>
<evidence type="ECO:0000313" key="3">
    <source>
        <dbReference type="Proteomes" id="UP000824062"/>
    </source>
</evidence>
<accession>A0A9D2JES0</accession>
<sequence>MSETYHVMVRGVGRQILFEDDVDRRFYLEVLGRELSGSDGELLAWCLMDNHVHLLVRMGLSDLSEMMRALGSAYAVNFNRRHDRVGHLFQDRFKSEPVESDAYLLAVVRYIHQNPVRAGITPTCDYRWSSYRSYVGEAEPFVETSCETVLGMFESPEAFVRFHQAFSPGVPCLSLGDKRRAVADEEALGTARRALCDVRPEEVASLPRPQRNDAIRRMRTARLSIRQIERITGVSRGVVAGVR</sequence>
<dbReference type="SUPFAM" id="SSF143422">
    <property type="entry name" value="Transposase IS200-like"/>
    <property type="match status" value="1"/>
</dbReference>
<reference evidence="2" key="2">
    <citation type="submission" date="2021-04" db="EMBL/GenBank/DDBJ databases">
        <authorList>
            <person name="Gilroy R."/>
        </authorList>
    </citation>
    <scope>NUCLEOTIDE SEQUENCE</scope>
    <source>
        <strain evidence="2">ChiHjej12B11-14209</strain>
    </source>
</reference>
<protein>
    <submittedName>
        <fullName evidence="2">Transposase</fullName>
    </submittedName>
</protein>
<gene>
    <name evidence="2" type="ORF">IAA19_07945</name>
</gene>
<dbReference type="AlphaFoldDB" id="A0A9D2JES0"/>
<proteinExistence type="predicted"/>
<dbReference type="EMBL" id="DXBM01000067">
    <property type="protein sequence ID" value="HIZ46928.1"/>
    <property type="molecule type" value="Genomic_DNA"/>
</dbReference>
<organism evidence="2 3">
    <name type="scientific">Candidatus Olsenella pullistercoris</name>
    <dbReference type="NCBI Taxonomy" id="2838712"/>
    <lineage>
        <taxon>Bacteria</taxon>
        <taxon>Bacillati</taxon>
        <taxon>Actinomycetota</taxon>
        <taxon>Coriobacteriia</taxon>
        <taxon>Coriobacteriales</taxon>
        <taxon>Atopobiaceae</taxon>
        <taxon>Olsenella</taxon>
    </lineage>
</organism>
<dbReference type="Gene3D" id="3.30.70.1290">
    <property type="entry name" value="Transposase IS200-like"/>
    <property type="match status" value="1"/>
</dbReference>
<dbReference type="GO" id="GO:0004803">
    <property type="term" value="F:transposase activity"/>
    <property type="evidence" value="ECO:0007669"/>
    <property type="project" value="InterPro"/>
</dbReference>
<dbReference type="PANTHER" id="PTHR34322">
    <property type="entry name" value="TRANSPOSASE, Y1_TNP DOMAIN-CONTAINING"/>
    <property type="match status" value="1"/>
</dbReference>
<dbReference type="InterPro" id="IPR036515">
    <property type="entry name" value="Transposase_17_sf"/>
</dbReference>
<dbReference type="Proteomes" id="UP000824062">
    <property type="component" value="Unassembled WGS sequence"/>
</dbReference>
<reference evidence="2" key="1">
    <citation type="journal article" date="2021" name="PeerJ">
        <title>Extensive microbial diversity within the chicken gut microbiome revealed by metagenomics and culture.</title>
        <authorList>
            <person name="Gilroy R."/>
            <person name="Ravi A."/>
            <person name="Getino M."/>
            <person name="Pursley I."/>
            <person name="Horton D.L."/>
            <person name="Alikhan N.F."/>
            <person name="Baker D."/>
            <person name="Gharbi K."/>
            <person name="Hall N."/>
            <person name="Watson M."/>
            <person name="Adriaenssens E.M."/>
            <person name="Foster-Nyarko E."/>
            <person name="Jarju S."/>
            <person name="Secka A."/>
            <person name="Antonio M."/>
            <person name="Oren A."/>
            <person name="Chaudhuri R.R."/>
            <person name="La Ragione R."/>
            <person name="Hildebrand F."/>
            <person name="Pallen M.J."/>
        </authorList>
    </citation>
    <scope>NUCLEOTIDE SEQUENCE</scope>
    <source>
        <strain evidence="2">ChiHjej12B11-14209</strain>
    </source>
</reference>
<evidence type="ECO:0000313" key="2">
    <source>
        <dbReference type="EMBL" id="HIZ46928.1"/>
    </source>
</evidence>
<dbReference type="InterPro" id="IPR002686">
    <property type="entry name" value="Transposase_17"/>
</dbReference>
<dbReference type="GO" id="GO:0003677">
    <property type="term" value="F:DNA binding"/>
    <property type="evidence" value="ECO:0007669"/>
    <property type="project" value="InterPro"/>
</dbReference>
<feature type="domain" description="Transposase IS200-like" evidence="1">
    <location>
        <begin position="1"/>
        <end position="114"/>
    </location>
</feature>
<evidence type="ECO:0000259" key="1">
    <source>
        <dbReference type="SMART" id="SM01321"/>
    </source>
</evidence>
<name>A0A9D2JES0_9ACTN</name>
<comment type="caution">
    <text evidence="2">The sequence shown here is derived from an EMBL/GenBank/DDBJ whole genome shotgun (WGS) entry which is preliminary data.</text>
</comment>